<comment type="similarity">
    <text evidence="2 7">Belongs to the ferroportin (FP) (TC 2.A.100) family. SLC40A subfamily.</text>
</comment>
<comment type="function">
    <text evidence="7">May be involved in iron transport and iron homeostasis.</text>
</comment>
<feature type="transmembrane region" description="Helical" evidence="7">
    <location>
        <begin position="347"/>
        <end position="373"/>
    </location>
</feature>
<evidence type="ECO:0000313" key="9">
    <source>
        <dbReference type="EMBL" id="CAB3266280.1"/>
    </source>
</evidence>
<keyword evidence="5 7" id="KW-1133">Transmembrane helix</keyword>
<proteinExistence type="evidence at transcript level"/>
<keyword evidence="7" id="KW-0406">Ion transport</keyword>
<feature type="transmembrane region" description="Helical" evidence="7">
    <location>
        <begin position="280"/>
        <end position="301"/>
    </location>
</feature>
<feature type="transmembrane region" description="Helical" evidence="7">
    <location>
        <begin position="71"/>
        <end position="91"/>
    </location>
</feature>
<dbReference type="InterPro" id="IPR009716">
    <property type="entry name" value="Ferroportin-1"/>
</dbReference>
<dbReference type="InterPro" id="IPR036259">
    <property type="entry name" value="MFS_trans_sf"/>
</dbReference>
<dbReference type="SUPFAM" id="SSF103473">
    <property type="entry name" value="MFS general substrate transporter"/>
    <property type="match status" value="1"/>
</dbReference>
<evidence type="ECO:0000256" key="8">
    <source>
        <dbReference type="SAM" id="MobiDB-lite"/>
    </source>
</evidence>
<accession>A0A6F9DTD9</accession>
<keyword evidence="3 7" id="KW-0813">Transport</keyword>
<keyword evidence="4 7" id="KW-0812">Transmembrane</keyword>
<evidence type="ECO:0000256" key="7">
    <source>
        <dbReference type="RuleBase" id="RU365065"/>
    </source>
</evidence>
<evidence type="ECO:0000256" key="2">
    <source>
        <dbReference type="ARBA" id="ARBA00006279"/>
    </source>
</evidence>
<organism evidence="9">
    <name type="scientific">Phallusia mammillata</name>
    <dbReference type="NCBI Taxonomy" id="59560"/>
    <lineage>
        <taxon>Eukaryota</taxon>
        <taxon>Metazoa</taxon>
        <taxon>Chordata</taxon>
        <taxon>Tunicata</taxon>
        <taxon>Ascidiacea</taxon>
        <taxon>Phlebobranchia</taxon>
        <taxon>Ascidiidae</taxon>
        <taxon>Phallusia</taxon>
    </lineage>
</organism>
<comment type="caution">
    <text evidence="7">Lacks conserved residue(s) required for the propagation of feature annotation.</text>
</comment>
<feature type="transmembrane region" description="Helical" evidence="7">
    <location>
        <begin position="38"/>
        <end position="59"/>
    </location>
</feature>
<feature type="region of interest" description="Disordered" evidence="8">
    <location>
        <begin position="228"/>
        <end position="254"/>
    </location>
</feature>
<dbReference type="PANTHER" id="PTHR11660:SF57">
    <property type="entry name" value="SOLUTE CARRIER FAMILY 40 MEMBER"/>
    <property type="match status" value="1"/>
</dbReference>
<evidence type="ECO:0000256" key="6">
    <source>
        <dbReference type="ARBA" id="ARBA00023136"/>
    </source>
</evidence>
<feature type="transmembrane region" description="Helical" evidence="7">
    <location>
        <begin position="517"/>
        <end position="536"/>
    </location>
</feature>
<dbReference type="AlphaFoldDB" id="A0A6F9DTD9"/>
<dbReference type="PANTHER" id="PTHR11660">
    <property type="entry name" value="SOLUTE CARRIER FAMILY 40 MEMBER"/>
    <property type="match status" value="1"/>
</dbReference>
<dbReference type="GO" id="GO:0016020">
    <property type="term" value="C:membrane"/>
    <property type="evidence" value="ECO:0007669"/>
    <property type="project" value="UniProtKB-SubCell"/>
</dbReference>
<keyword evidence="6 7" id="KW-0472">Membrane</keyword>
<evidence type="ECO:0000256" key="1">
    <source>
        <dbReference type="ARBA" id="ARBA00004141"/>
    </source>
</evidence>
<name>A0A6F9DTD9_9ASCI</name>
<sequence length="561" mass="61440">MVSTGVLIYAGHFFSSWGDRMWHFAIPLFLFELDPTSLILSAAYGLTLTCCVLLFGPLVGDWIDQTPRLHAARVSLVIQNLAVILCAILLLVNFQFGDKNASYIIGVEIGAIVLGAISQLASVATGIIIQKDWIVVVAQGKKDMLAELNSMVRRIDLSTKILAPMACGQIMAVADLFGGAIFITCWNACSMCIEYLLLKKVYDRTPALSQKASQDGEQADDHEMVELHATDGDENTENDAKETKPDKPKEKKPKQSVIMKMFGFIFTVKDGWKSYIAQPIALPCLGFSFLYLTVLGFGYITTTYAYSQCFSEFMVGILLAAAAVTGIIATFIFPIMRQKLGLVRTGLFNAVFQTLTLGMCIASVFVAGSPFYLLPANQPHQDSIPNTTLSIPVVTTLPTSMNVSVLNTTMVLTTKSILSNSTVQPQQKIGSDLFLKCQEGTSPPSSYLSVSLLMAGIILARVGLWGFDLTITQLIQENVAESERGIVNGVQMSLNNLMDMIQYILVLALPYPKQFGILVMLSSLAVCIGYVLYCIYARRVRGHLLPHCKRPLTETEENPEA</sequence>
<comment type="subcellular location">
    <subcellularLocation>
        <location evidence="1 7">Membrane</location>
        <topology evidence="1 7">Multi-pass membrane protein</topology>
    </subcellularLocation>
</comment>
<evidence type="ECO:0000256" key="5">
    <source>
        <dbReference type="ARBA" id="ARBA00022989"/>
    </source>
</evidence>
<dbReference type="EMBL" id="LR790418">
    <property type="protein sequence ID" value="CAB3266280.1"/>
    <property type="molecule type" value="mRNA"/>
</dbReference>
<feature type="compositionally biased region" description="Basic and acidic residues" evidence="8">
    <location>
        <begin position="238"/>
        <end position="249"/>
    </location>
</feature>
<dbReference type="Pfam" id="PF06963">
    <property type="entry name" value="FPN1"/>
    <property type="match status" value="1"/>
</dbReference>
<dbReference type="CDD" id="cd17480">
    <property type="entry name" value="MFS_SLC40A1_like"/>
    <property type="match status" value="1"/>
</dbReference>
<evidence type="ECO:0000256" key="4">
    <source>
        <dbReference type="ARBA" id="ARBA00022692"/>
    </source>
</evidence>
<reference evidence="9" key="1">
    <citation type="submission" date="2020-04" db="EMBL/GenBank/DDBJ databases">
        <authorList>
            <person name="Neveu A P."/>
        </authorList>
    </citation>
    <scope>NUCLEOTIDE SEQUENCE</scope>
    <source>
        <tissue evidence="9">Whole embryo</tissue>
    </source>
</reference>
<gene>
    <name evidence="9" type="primary">Slc40a1</name>
</gene>
<protein>
    <recommendedName>
        <fullName evidence="7">Solute carrier family 40 member</fullName>
    </recommendedName>
</protein>
<feature type="transmembrane region" description="Helical" evidence="7">
    <location>
        <begin position="313"/>
        <end position="335"/>
    </location>
</feature>
<feature type="transmembrane region" description="Helical" evidence="7">
    <location>
        <begin position="103"/>
        <end position="129"/>
    </location>
</feature>
<dbReference type="GO" id="GO:0005381">
    <property type="term" value="F:iron ion transmembrane transporter activity"/>
    <property type="evidence" value="ECO:0007669"/>
    <property type="project" value="UniProtKB-UniRule"/>
</dbReference>
<evidence type="ECO:0000256" key="3">
    <source>
        <dbReference type="ARBA" id="ARBA00022448"/>
    </source>
</evidence>
<feature type="transmembrane region" description="Helical" evidence="7">
    <location>
        <begin position="450"/>
        <end position="471"/>
    </location>
</feature>